<reference evidence="3" key="1">
    <citation type="submission" date="2025-08" db="UniProtKB">
        <authorList>
            <consortium name="RefSeq"/>
        </authorList>
    </citation>
    <scope>IDENTIFICATION</scope>
    <source>
        <tissue evidence="3">Muscle</tissue>
    </source>
</reference>
<dbReference type="AlphaFoldDB" id="A0A6P8LLU8"/>
<evidence type="ECO:0000313" key="3">
    <source>
        <dbReference type="RefSeq" id="XP_033301466.1"/>
    </source>
</evidence>
<organism evidence="2 3">
    <name type="scientific">Bombus bifarius</name>
    <dbReference type="NCBI Taxonomy" id="103933"/>
    <lineage>
        <taxon>Eukaryota</taxon>
        <taxon>Metazoa</taxon>
        <taxon>Ecdysozoa</taxon>
        <taxon>Arthropoda</taxon>
        <taxon>Hexapoda</taxon>
        <taxon>Insecta</taxon>
        <taxon>Pterygota</taxon>
        <taxon>Neoptera</taxon>
        <taxon>Endopterygota</taxon>
        <taxon>Hymenoptera</taxon>
        <taxon>Apocrita</taxon>
        <taxon>Aculeata</taxon>
        <taxon>Apoidea</taxon>
        <taxon>Anthophila</taxon>
        <taxon>Apidae</taxon>
        <taxon>Bombus</taxon>
        <taxon>Pyrobombus</taxon>
    </lineage>
</organism>
<feature type="transmembrane region" description="Helical" evidence="1">
    <location>
        <begin position="12"/>
        <end position="34"/>
    </location>
</feature>
<evidence type="ECO:0000313" key="2">
    <source>
        <dbReference type="Proteomes" id="UP000515164"/>
    </source>
</evidence>
<dbReference type="RefSeq" id="XP_033301466.1">
    <property type="nucleotide sequence ID" value="XM_033445575.1"/>
</dbReference>
<keyword evidence="1" id="KW-0812">Transmembrane</keyword>
<dbReference type="GeneID" id="117206333"/>
<evidence type="ECO:0000256" key="1">
    <source>
        <dbReference type="SAM" id="Phobius"/>
    </source>
</evidence>
<keyword evidence="1" id="KW-0472">Membrane</keyword>
<gene>
    <name evidence="3" type="primary">LOC117206333</name>
</gene>
<protein>
    <submittedName>
        <fullName evidence="3">Uncharacterized protein LOC117206333</fullName>
    </submittedName>
</protein>
<sequence length="110" mass="12527">MLVLVHVTSDFVLISVISQGFLTSNEIIGTMLISRSKKKKKKEKYRSDRITPVKDVPLETLQIFISICKYRCNLIVNIISFYNAILNITRPVKMACQFVLHLGAGNQQEI</sequence>
<proteinExistence type="predicted"/>
<name>A0A6P8LLU8_9HYME</name>
<keyword evidence="1" id="KW-1133">Transmembrane helix</keyword>
<dbReference type="Proteomes" id="UP000515164">
    <property type="component" value="Unplaced"/>
</dbReference>
<keyword evidence="2" id="KW-1185">Reference proteome</keyword>
<dbReference type="KEGG" id="bbif:117206333"/>
<accession>A0A6P8LLU8</accession>